<organism evidence="1 2">
    <name type="scientific">Canavalia gladiata</name>
    <name type="common">Sword bean</name>
    <name type="synonym">Dolichos gladiatus</name>
    <dbReference type="NCBI Taxonomy" id="3824"/>
    <lineage>
        <taxon>Eukaryota</taxon>
        <taxon>Viridiplantae</taxon>
        <taxon>Streptophyta</taxon>
        <taxon>Embryophyta</taxon>
        <taxon>Tracheophyta</taxon>
        <taxon>Spermatophyta</taxon>
        <taxon>Magnoliopsida</taxon>
        <taxon>eudicotyledons</taxon>
        <taxon>Gunneridae</taxon>
        <taxon>Pentapetalae</taxon>
        <taxon>rosids</taxon>
        <taxon>fabids</taxon>
        <taxon>Fabales</taxon>
        <taxon>Fabaceae</taxon>
        <taxon>Papilionoideae</taxon>
        <taxon>50 kb inversion clade</taxon>
        <taxon>NPAAA clade</taxon>
        <taxon>indigoferoid/millettioid clade</taxon>
        <taxon>Phaseoleae</taxon>
        <taxon>Canavalia</taxon>
    </lineage>
</organism>
<gene>
    <name evidence="1" type="ORF">VNO77_43543</name>
</gene>
<evidence type="ECO:0000313" key="2">
    <source>
        <dbReference type="Proteomes" id="UP001367508"/>
    </source>
</evidence>
<sequence>MTYTAFSCKERPKERKKPELKWLDLIISMGETRKTQHTSNRQKGGHETTYKTCIGHKDSYQLGDYMKGKLKLQ</sequence>
<name>A0AAN9JWF2_CANGL</name>
<comment type="caution">
    <text evidence="1">The sequence shown here is derived from an EMBL/GenBank/DDBJ whole genome shotgun (WGS) entry which is preliminary data.</text>
</comment>
<protein>
    <submittedName>
        <fullName evidence="1">Uncharacterized protein</fullName>
    </submittedName>
</protein>
<dbReference type="Proteomes" id="UP001367508">
    <property type="component" value="Unassembled WGS sequence"/>
</dbReference>
<evidence type="ECO:0000313" key="1">
    <source>
        <dbReference type="EMBL" id="KAK7305636.1"/>
    </source>
</evidence>
<accession>A0AAN9JWF2</accession>
<reference evidence="1 2" key="1">
    <citation type="submission" date="2024-01" db="EMBL/GenBank/DDBJ databases">
        <title>The genomes of 5 underutilized Papilionoideae crops provide insights into root nodulation and disease resistanc.</title>
        <authorList>
            <person name="Jiang F."/>
        </authorList>
    </citation>
    <scope>NUCLEOTIDE SEQUENCE [LARGE SCALE GENOMIC DNA]</scope>
    <source>
        <strain evidence="1">LVBAO_FW01</strain>
        <tissue evidence="1">Leaves</tissue>
    </source>
</reference>
<dbReference type="EMBL" id="JAYMYQ010000011">
    <property type="protein sequence ID" value="KAK7305636.1"/>
    <property type="molecule type" value="Genomic_DNA"/>
</dbReference>
<proteinExistence type="predicted"/>
<keyword evidence="2" id="KW-1185">Reference proteome</keyword>
<dbReference type="AlphaFoldDB" id="A0AAN9JWF2"/>